<proteinExistence type="predicted"/>
<accession>A0A134B0D6</accession>
<dbReference type="OrthoDB" id="1491885at2"/>
<keyword evidence="2" id="KW-1185">Reference proteome</keyword>
<evidence type="ECO:0000313" key="2">
    <source>
        <dbReference type="Proteomes" id="UP000070224"/>
    </source>
</evidence>
<name>A0A134B0D6_9PORP</name>
<dbReference type="InterPro" id="IPR025636">
    <property type="entry name" value="DUF4294"/>
</dbReference>
<gene>
    <name evidence="1" type="ORF">HMPREF3185_02041</name>
</gene>
<dbReference type="STRING" id="322095.HMPREF3185_02041"/>
<dbReference type="RefSeq" id="WP_060936077.1">
    <property type="nucleotide sequence ID" value="NZ_KQ960466.1"/>
</dbReference>
<dbReference type="AlphaFoldDB" id="A0A134B0D6"/>
<evidence type="ECO:0000313" key="1">
    <source>
        <dbReference type="EMBL" id="KXB73402.1"/>
    </source>
</evidence>
<dbReference type="Pfam" id="PF14127">
    <property type="entry name" value="DUF4294"/>
    <property type="match status" value="1"/>
</dbReference>
<evidence type="ECO:0008006" key="3">
    <source>
        <dbReference type="Google" id="ProtNLM"/>
    </source>
</evidence>
<comment type="caution">
    <text evidence="1">The sequence shown here is derived from an EMBL/GenBank/DDBJ whole genome shotgun (WGS) entry which is preliminary data.</text>
</comment>
<dbReference type="PATRIC" id="fig|322095.3.peg.2011"/>
<dbReference type="Proteomes" id="UP000070224">
    <property type="component" value="Unassembled WGS sequence"/>
</dbReference>
<reference evidence="2" key="1">
    <citation type="submission" date="2016-01" db="EMBL/GenBank/DDBJ databases">
        <authorList>
            <person name="Mitreva M."/>
            <person name="Pepin K.H."/>
            <person name="Mihindukulasuriya K.A."/>
            <person name="Fulton R."/>
            <person name="Fronick C."/>
            <person name="O'Laughlin M."/>
            <person name="Miner T."/>
            <person name="Herter B."/>
            <person name="Rosa B.A."/>
            <person name="Cordes M."/>
            <person name="Tomlinson C."/>
            <person name="Wollam A."/>
            <person name="Palsikar V.B."/>
            <person name="Mardis E.R."/>
            <person name="Wilson R.K."/>
        </authorList>
    </citation>
    <scope>NUCLEOTIDE SEQUENCE [LARGE SCALE GENOMIC DNA]</scope>
    <source>
        <strain evidence="2">KA00683</strain>
    </source>
</reference>
<protein>
    <recommendedName>
        <fullName evidence="3">DUF4294 domain-containing protein</fullName>
    </recommendedName>
</protein>
<dbReference type="EMBL" id="LSDK01000139">
    <property type="protein sequence ID" value="KXB73402.1"/>
    <property type="molecule type" value="Genomic_DNA"/>
</dbReference>
<sequence length="202" mass="23231">MSPRSVILGLSTSLLLALGGVSMELHAQAPRTDSASRGVNDSLLVIQFAEVYISANRTVRPLTIEERRQLWRRIRDVKKVYPYAKYVAATIIETYEYMQTLPEKEQEPHLKRVEKELKEDMEPKMKDLTLNQGKLLIKLINRQCGMTGYELVQAFLGGFKAWTWQVFARITGASLKATYRPQTDPDDALTERIVRLYDQRIL</sequence>
<organism evidence="1 2">
    <name type="scientific">Porphyromonas somerae</name>
    <dbReference type="NCBI Taxonomy" id="322095"/>
    <lineage>
        <taxon>Bacteria</taxon>
        <taxon>Pseudomonadati</taxon>
        <taxon>Bacteroidota</taxon>
        <taxon>Bacteroidia</taxon>
        <taxon>Bacteroidales</taxon>
        <taxon>Porphyromonadaceae</taxon>
        <taxon>Porphyromonas</taxon>
    </lineage>
</organism>